<dbReference type="SMART" id="SM00487">
    <property type="entry name" value="DEXDc"/>
    <property type="match status" value="1"/>
</dbReference>
<dbReference type="Pfam" id="PF00176">
    <property type="entry name" value="SNF2-rel_dom"/>
    <property type="match status" value="1"/>
</dbReference>
<dbReference type="AlphaFoldDB" id="A0AAE1GY48"/>
<comment type="function">
    <text evidence="16">Plays an essential role in normal development and survival. Involved in regulation of the expansion or survival of lymphoid cells. Required for de novo or maintenance DNA methylation. May control silencing of the imprinted CDKN1C gene through DNA methylation. May play a role in formation and organization of heterochromatin, implying a functional role in the regulation of transcription and mitosis.</text>
</comment>
<dbReference type="PANTHER" id="PTHR47161">
    <property type="entry name" value="LYMPHOID-SPECIFIC HELICASE"/>
    <property type="match status" value="1"/>
</dbReference>
<dbReference type="Pfam" id="PF00271">
    <property type="entry name" value="Helicase_C"/>
    <property type="match status" value="1"/>
</dbReference>
<evidence type="ECO:0000256" key="9">
    <source>
        <dbReference type="ARBA" id="ARBA00022806"/>
    </source>
</evidence>
<keyword evidence="4" id="KW-0597">Phosphoprotein</keyword>
<evidence type="ECO:0000256" key="6">
    <source>
        <dbReference type="ARBA" id="ARBA00022741"/>
    </source>
</evidence>
<dbReference type="FunFam" id="3.40.50.300:FF:000577">
    <property type="entry name" value="lymphoid-specific helicase isoform X1"/>
    <property type="match status" value="1"/>
</dbReference>
<reference evidence="21" key="1">
    <citation type="submission" date="2021-07" db="EMBL/GenBank/DDBJ databases">
        <authorList>
            <person name="Catto M.A."/>
            <person name="Jacobson A."/>
            <person name="Kennedy G."/>
            <person name="Labadie P."/>
            <person name="Hunt B.G."/>
            <person name="Srinivasan R."/>
        </authorList>
    </citation>
    <scope>NUCLEOTIDE SEQUENCE</scope>
    <source>
        <strain evidence="21">PL_HMW_Pooled</strain>
        <tissue evidence="21">Head</tissue>
    </source>
</reference>
<keyword evidence="14" id="KW-0539">Nucleus</keyword>
<dbReference type="EMBL" id="JAHWGI010000241">
    <property type="protein sequence ID" value="KAK3911174.1"/>
    <property type="molecule type" value="Genomic_DNA"/>
</dbReference>
<evidence type="ECO:0000313" key="22">
    <source>
        <dbReference type="Proteomes" id="UP001219518"/>
    </source>
</evidence>
<dbReference type="CDD" id="cd18793">
    <property type="entry name" value="SF2_C_SNF"/>
    <property type="match status" value="1"/>
</dbReference>
<evidence type="ECO:0000256" key="7">
    <source>
        <dbReference type="ARBA" id="ARBA00022776"/>
    </source>
</evidence>
<accession>A0AAE1GY48</accession>
<dbReference type="GO" id="GO:0005634">
    <property type="term" value="C:nucleus"/>
    <property type="evidence" value="ECO:0007669"/>
    <property type="project" value="UniProtKB-SubCell"/>
</dbReference>
<evidence type="ECO:0000259" key="20">
    <source>
        <dbReference type="PROSITE" id="PS51194"/>
    </source>
</evidence>
<keyword evidence="5" id="KW-0132">Cell division</keyword>
<feature type="compositionally biased region" description="Low complexity" evidence="18">
    <location>
        <begin position="859"/>
        <end position="871"/>
    </location>
</feature>
<dbReference type="GO" id="GO:0044027">
    <property type="term" value="P:negative regulation of gene expression via chromosomal CpG island methylation"/>
    <property type="evidence" value="ECO:0007669"/>
    <property type="project" value="TreeGrafter"/>
</dbReference>
<comment type="similarity">
    <text evidence="2">Belongs to the SNF2/RAD54 helicase family.</text>
</comment>
<keyword evidence="22" id="KW-1185">Reference proteome</keyword>
<dbReference type="GO" id="GO:0006346">
    <property type="term" value="P:DNA methylation-dependent constitutive heterochromatin formation"/>
    <property type="evidence" value="ECO:0007669"/>
    <property type="project" value="TreeGrafter"/>
</dbReference>
<dbReference type="GO" id="GO:0005524">
    <property type="term" value="F:ATP binding"/>
    <property type="evidence" value="ECO:0007669"/>
    <property type="project" value="UniProtKB-KW"/>
</dbReference>
<feature type="region of interest" description="Disordered" evidence="18">
    <location>
        <begin position="1"/>
        <end position="35"/>
    </location>
</feature>
<dbReference type="Proteomes" id="UP001219518">
    <property type="component" value="Unassembled WGS sequence"/>
</dbReference>
<dbReference type="GO" id="GO:0005721">
    <property type="term" value="C:pericentric heterochromatin"/>
    <property type="evidence" value="ECO:0007669"/>
    <property type="project" value="TreeGrafter"/>
</dbReference>
<comment type="subcellular location">
    <subcellularLocation>
        <location evidence="1">Nucleus</location>
    </subcellularLocation>
</comment>
<feature type="compositionally biased region" description="Basic and acidic residues" evidence="18">
    <location>
        <begin position="61"/>
        <end position="71"/>
    </location>
</feature>
<keyword evidence="8" id="KW-0378">Hydrolase</keyword>
<gene>
    <name evidence="21" type="ORF">KUF71_004347</name>
</gene>
<evidence type="ECO:0000256" key="14">
    <source>
        <dbReference type="ARBA" id="ARBA00023242"/>
    </source>
</evidence>
<evidence type="ECO:0000256" key="3">
    <source>
        <dbReference type="ARBA" id="ARBA00022473"/>
    </source>
</evidence>
<dbReference type="InterPro" id="IPR001650">
    <property type="entry name" value="Helicase_C-like"/>
</dbReference>
<dbReference type="SMART" id="SM00490">
    <property type="entry name" value="HELICc"/>
    <property type="match status" value="1"/>
</dbReference>
<dbReference type="GO" id="GO:0004386">
    <property type="term" value="F:helicase activity"/>
    <property type="evidence" value="ECO:0007669"/>
    <property type="project" value="UniProtKB-KW"/>
</dbReference>
<evidence type="ECO:0000256" key="11">
    <source>
        <dbReference type="ARBA" id="ARBA00023015"/>
    </source>
</evidence>
<evidence type="ECO:0000256" key="16">
    <source>
        <dbReference type="ARBA" id="ARBA00053349"/>
    </source>
</evidence>
<keyword evidence="7" id="KW-0498">Mitosis</keyword>
<dbReference type="Gene3D" id="3.40.50.300">
    <property type="entry name" value="P-loop containing nucleotide triphosphate hydrolases"/>
    <property type="match status" value="1"/>
</dbReference>
<evidence type="ECO:0000256" key="8">
    <source>
        <dbReference type="ARBA" id="ARBA00022801"/>
    </source>
</evidence>
<dbReference type="PROSITE" id="PS51192">
    <property type="entry name" value="HELICASE_ATP_BIND_1"/>
    <property type="match status" value="1"/>
</dbReference>
<feature type="compositionally biased region" description="Polar residues" evidence="18">
    <location>
        <begin position="436"/>
        <end position="450"/>
    </location>
</feature>
<dbReference type="SUPFAM" id="SSF52540">
    <property type="entry name" value="P-loop containing nucleoside triphosphate hydrolases"/>
    <property type="match status" value="2"/>
</dbReference>
<dbReference type="GO" id="GO:0003682">
    <property type="term" value="F:chromatin binding"/>
    <property type="evidence" value="ECO:0007669"/>
    <property type="project" value="TreeGrafter"/>
</dbReference>
<feature type="compositionally biased region" description="Basic and acidic residues" evidence="18">
    <location>
        <begin position="1"/>
        <end position="16"/>
    </location>
</feature>
<evidence type="ECO:0000256" key="12">
    <source>
        <dbReference type="ARBA" id="ARBA00023054"/>
    </source>
</evidence>
<dbReference type="InterPro" id="IPR014001">
    <property type="entry name" value="Helicase_ATP-bd"/>
</dbReference>
<feature type="domain" description="Helicase ATP-binding" evidence="19">
    <location>
        <begin position="146"/>
        <end position="318"/>
    </location>
</feature>
<evidence type="ECO:0000256" key="5">
    <source>
        <dbReference type="ARBA" id="ARBA00022618"/>
    </source>
</evidence>
<feature type="compositionally biased region" description="Polar residues" evidence="18">
    <location>
        <begin position="834"/>
        <end position="850"/>
    </location>
</feature>
<feature type="compositionally biased region" description="Basic and acidic residues" evidence="18">
    <location>
        <begin position="91"/>
        <end position="103"/>
    </location>
</feature>
<dbReference type="GO" id="GO:0031508">
    <property type="term" value="P:pericentric heterochromatin formation"/>
    <property type="evidence" value="ECO:0007669"/>
    <property type="project" value="TreeGrafter"/>
</dbReference>
<keyword evidence="6" id="KW-0547">Nucleotide-binding</keyword>
<dbReference type="Gene3D" id="3.40.50.10810">
    <property type="entry name" value="Tandem AAA-ATPase domain"/>
    <property type="match status" value="1"/>
</dbReference>
<keyword evidence="10" id="KW-0067">ATP-binding</keyword>
<feature type="domain" description="Helicase C-terminal" evidence="20">
    <location>
        <begin position="588"/>
        <end position="752"/>
    </location>
</feature>
<dbReference type="PANTHER" id="PTHR47161:SF1">
    <property type="entry name" value="LYMPHOID-SPECIFIC HELICASE"/>
    <property type="match status" value="1"/>
</dbReference>
<dbReference type="PROSITE" id="PS51194">
    <property type="entry name" value="HELICASE_CTER"/>
    <property type="match status" value="1"/>
</dbReference>
<reference evidence="21" key="2">
    <citation type="journal article" date="2023" name="BMC Genomics">
        <title>Pest status, molecular evolution, and epigenetic factors derived from the genome assembly of Frankliniella fusca, a thysanopteran phytovirus vector.</title>
        <authorList>
            <person name="Catto M.A."/>
            <person name="Labadie P.E."/>
            <person name="Jacobson A.L."/>
            <person name="Kennedy G.G."/>
            <person name="Srinivasan R."/>
            <person name="Hunt B.G."/>
        </authorList>
    </citation>
    <scope>NUCLEOTIDE SEQUENCE</scope>
    <source>
        <strain evidence="21">PL_HMW_Pooled</strain>
    </source>
</reference>
<protein>
    <recommendedName>
        <fullName evidence="17">Proliferation-associated SNF2-like protein</fullName>
    </recommendedName>
</protein>
<dbReference type="FunFam" id="3.40.50.10810:FF:000015">
    <property type="entry name" value="lymphoid-specific helicase isoform X1"/>
    <property type="match status" value="1"/>
</dbReference>
<evidence type="ECO:0000313" key="21">
    <source>
        <dbReference type="EMBL" id="KAK3911174.1"/>
    </source>
</evidence>
<keyword evidence="3" id="KW-0217">Developmental protein</keyword>
<dbReference type="InterPro" id="IPR038718">
    <property type="entry name" value="SNF2-like_sf"/>
</dbReference>
<evidence type="ECO:0000259" key="19">
    <source>
        <dbReference type="PROSITE" id="PS51192"/>
    </source>
</evidence>
<keyword evidence="11" id="KW-0805">Transcription regulation</keyword>
<keyword evidence="15" id="KW-0131">Cell cycle</keyword>
<evidence type="ECO:0000256" key="18">
    <source>
        <dbReference type="SAM" id="MobiDB-lite"/>
    </source>
</evidence>
<evidence type="ECO:0000256" key="1">
    <source>
        <dbReference type="ARBA" id="ARBA00004123"/>
    </source>
</evidence>
<keyword evidence="9 21" id="KW-0347">Helicase</keyword>
<feature type="region of interest" description="Disordered" evidence="18">
    <location>
        <begin position="61"/>
        <end position="109"/>
    </location>
</feature>
<dbReference type="InterPro" id="IPR000330">
    <property type="entry name" value="SNF2_N"/>
</dbReference>
<organism evidence="21 22">
    <name type="scientific">Frankliniella fusca</name>
    <dbReference type="NCBI Taxonomy" id="407009"/>
    <lineage>
        <taxon>Eukaryota</taxon>
        <taxon>Metazoa</taxon>
        <taxon>Ecdysozoa</taxon>
        <taxon>Arthropoda</taxon>
        <taxon>Hexapoda</taxon>
        <taxon>Insecta</taxon>
        <taxon>Pterygota</taxon>
        <taxon>Neoptera</taxon>
        <taxon>Paraneoptera</taxon>
        <taxon>Thysanoptera</taxon>
        <taxon>Terebrantia</taxon>
        <taxon>Thripoidea</taxon>
        <taxon>Thripidae</taxon>
        <taxon>Frankliniella</taxon>
    </lineage>
</organism>
<evidence type="ECO:0000256" key="2">
    <source>
        <dbReference type="ARBA" id="ARBA00007025"/>
    </source>
</evidence>
<evidence type="ECO:0000256" key="17">
    <source>
        <dbReference type="ARBA" id="ARBA00081399"/>
    </source>
</evidence>
<proteinExistence type="inferred from homology"/>
<keyword evidence="13" id="KW-0804">Transcription</keyword>
<feature type="region of interest" description="Disordered" evidence="18">
    <location>
        <begin position="432"/>
        <end position="486"/>
    </location>
</feature>
<dbReference type="InterPro" id="IPR027417">
    <property type="entry name" value="P-loop_NTPase"/>
</dbReference>
<feature type="region of interest" description="Disordered" evidence="18">
    <location>
        <begin position="813"/>
        <end position="877"/>
    </location>
</feature>
<comment type="caution">
    <text evidence="21">The sequence shown here is derived from an EMBL/GenBank/DDBJ whole genome shotgun (WGS) entry which is preliminary data.</text>
</comment>
<name>A0AAE1GY48_9NEOP</name>
<evidence type="ECO:0000256" key="4">
    <source>
        <dbReference type="ARBA" id="ARBA00022553"/>
    </source>
</evidence>
<evidence type="ECO:0000256" key="10">
    <source>
        <dbReference type="ARBA" id="ARBA00022840"/>
    </source>
</evidence>
<dbReference type="InterPro" id="IPR049730">
    <property type="entry name" value="SNF2/RAD54-like_C"/>
</dbReference>
<evidence type="ECO:0000256" key="13">
    <source>
        <dbReference type="ARBA" id="ARBA00023163"/>
    </source>
</evidence>
<evidence type="ECO:0000256" key="15">
    <source>
        <dbReference type="ARBA" id="ARBA00023306"/>
    </source>
</evidence>
<dbReference type="GO" id="GO:0051301">
    <property type="term" value="P:cell division"/>
    <property type="evidence" value="ECO:0007669"/>
    <property type="project" value="UniProtKB-KW"/>
</dbReference>
<keyword evidence="12" id="KW-0175">Coiled coil</keyword>
<sequence>MSKDDPTFNYQEELRAQRGISSQTLKSEMTPEEHRESIIQRTMHALSVSEKLTELIVKRMHQSDSMRKSMVDAESSAVDQPGKKRKAGKSPGEKSQKFRKENDGSAQVMDSTYVNEKNLRVSNRQPKLLEGAVMRDYQLDGLDWLVTLDLNGANGILADEMGLGKTIQVISLISFLVEVGVGSEAPFLVIGPLSTLHNWVAEFKNFSPKIPVILFHGSKEERMSLRRKILKKCPVNDEIETFPVVVTSFEIPLRDAYLRTINWRYLVIDEGHRLKNHKCLLVKELRRYRSTNRLLLTGTPLQNNMTELWSLLNFILPNIVTDMDVFECWFDPSFLDASDASEKIVQAEEKNKVLSTLHKILKPFLLRRVKADVGLNIPPKKEITIYAPMTKWQTRLYSAVADKTLRSLQGKRKDLDDPEALARAIRRSSKICEEISSPQADTDTSHTSPALRSSSRLRKSKSSEGDCAPSYSQSSETLPMPRRTRGKGIVQSGDYKLLANGVPLNAIREEPVYFEDDSFDEDIATDKLLEGLAEPNEEFVTEMKISHPVSMLRQICNHPYLASFPVIPGTRMLKVDEQVVQRSGKMQILDAILQRLQRNGHKVLIFSNFTKMLDIIEDYLLMRKYQYTRLDGTRDLTNRQINIKKFNSDEEVFVFLISTRAGGLGINLVAADTVIIYDSDWNPQADLQAQDRCHRIGQTKPVVVYRFVVKGTIDQHIINRAETKKQLDKLVIQHGKFKNWKKNEMVSLQELRELLESKDRNEIDIDNGLGYTSEELDVLCDRGAVFTSDKKEEASPCEVGSEEIAETIAALSDLETESEGSDSQDAFSLRSEPVSDSSSFHSQTSGSNVGSFDCESHDSAYSSSSDLSRNLSLEREQ</sequence>
<dbReference type="GO" id="GO:0016787">
    <property type="term" value="F:hydrolase activity"/>
    <property type="evidence" value="ECO:0007669"/>
    <property type="project" value="UniProtKB-KW"/>
</dbReference>